<dbReference type="Pfam" id="PF05975">
    <property type="entry name" value="EcsB"/>
    <property type="match status" value="1"/>
</dbReference>
<dbReference type="PIRSF" id="PIRSF037259">
    <property type="entry name" value="EcsB_ABC"/>
    <property type="match status" value="1"/>
</dbReference>
<dbReference type="RefSeq" id="WP_101640256.1">
    <property type="nucleotide sequence ID" value="NZ_PGUY01000010.1"/>
</dbReference>
<feature type="transmembrane region" description="Helical" evidence="1">
    <location>
        <begin position="352"/>
        <end position="371"/>
    </location>
</feature>
<dbReference type="GO" id="GO:0016020">
    <property type="term" value="C:membrane"/>
    <property type="evidence" value="ECO:0007669"/>
    <property type="project" value="InterPro"/>
</dbReference>
<feature type="transmembrane region" description="Helical" evidence="1">
    <location>
        <begin position="135"/>
        <end position="152"/>
    </location>
</feature>
<feature type="transmembrane region" description="Helical" evidence="1">
    <location>
        <begin position="189"/>
        <end position="206"/>
    </location>
</feature>
<feature type="transmembrane region" description="Helical" evidence="1">
    <location>
        <begin position="377"/>
        <end position="395"/>
    </location>
</feature>
<comment type="caution">
    <text evidence="2">The sequence shown here is derived from an EMBL/GenBank/DDBJ whole genome shotgun (WGS) entry which is preliminary data.</text>
</comment>
<dbReference type="Proteomes" id="UP000234748">
    <property type="component" value="Unassembled WGS sequence"/>
</dbReference>
<protein>
    <submittedName>
        <fullName evidence="2">ABC transporter permease</fullName>
    </submittedName>
</protein>
<sequence length="405" mass="47006">MNKDALWQERFRGFTKETGKYLKYIFNGHLVFVMIFAVGGLSFYYSEWVKTLSPEFPAALIMAVLLGLAVTSSPIMTFLKEADVVFLLPLETKLTHYFRKSIRVSFVMQVYLLLMILAAFMPMHARVNGASMGDFLTAFILLAVLKFLNLQIRWRILRYEQPEALMTDRLIRLCLNIACLYLFFSEAPFYFALIIAGVLVLLFWYFDRETRKKSLKWERLISLEGKRMSAFYRVANLFTDVPKLKEKVARRKWLDWILSPIKFKGSSSYLYLYARTYLRSNDYLGLTVRLTVIGVILSFLFVSIWAKALTLLFVLYLTGIQILPISRHHDLKIWLNLYPLPEVMKKRAAASLLNRVLLVQNILLAVVIALAGYMNDAVICFFAGILFLLIFSVYAKKKMDKLQIK</sequence>
<dbReference type="EMBL" id="PGUY01000010">
    <property type="protein sequence ID" value="PLT31219.1"/>
    <property type="molecule type" value="Genomic_DNA"/>
</dbReference>
<gene>
    <name evidence="2" type="ORF">CUU66_03315</name>
</gene>
<evidence type="ECO:0000313" key="3">
    <source>
        <dbReference type="Proteomes" id="UP000234748"/>
    </source>
</evidence>
<name>A0A2N5MA44_9BACI</name>
<dbReference type="AlphaFoldDB" id="A0A2N5MA44"/>
<dbReference type="OrthoDB" id="2447941at2"/>
<organism evidence="2 3">
    <name type="scientific">Peribacillus deserti</name>
    <dbReference type="NCBI Taxonomy" id="673318"/>
    <lineage>
        <taxon>Bacteria</taxon>
        <taxon>Bacillati</taxon>
        <taxon>Bacillota</taxon>
        <taxon>Bacilli</taxon>
        <taxon>Bacillales</taxon>
        <taxon>Bacillaceae</taxon>
        <taxon>Peribacillus</taxon>
    </lineage>
</organism>
<feature type="transmembrane region" description="Helical" evidence="1">
    <location>
        <begin position="100"/>
        <end position="123"/>
    </location>
</feature>
<keyword evidence="1" id="KW-1133">Transmembrane helix</keyword>
<evidence type="ECO:0000313" key="2">
    <source>
        <dbReference type="EMBL" id="PLT31219.1"/>
    </source>
</evidence>
<dbReference type="InterPro" id="IPR010288">
    <property type="entry name" value="EcsB_ABC"/>
</dbReference>
<feature type="transmembrane region" description="Helical" evidence="1">
    <location>
        <begin position="164"/>
        <end position="183"/>
    </location>
</feature>
<proteinExistence type="predicted"/>
<accession>A0A2N5MA44</accession>
<feature type="transmembrane region" description="Helical" evidence="1">
    <location>
        <begin position="56"/>
        <end position="79"/>
    </location>
</feature>
<feature type="transmembrane region" description="Helical" evidence="1">
    <location>
        <begin position="292"/>
        <end position="317"/>
    </location>
</feature>
<evidence type="ECO:0000256" key="1">
    <source>
        <dbReference type="SAM" id="Phobius"/>
    </source>
</evidence>
<reference evidence="2 3" key="1">
    <citation type="submission" date="2017-11" db="EMBL/GenBank/DDBJ databases">
        <title>Comparitive Functional Genomics of Dry Heat Resistant strains isolated from the Viking Spacecraft.</title>
        <authorList>
            <person name="Seuylemezian A."/>
            <person name="Cooper K."/>
            <person name="Vaishampayan P."/>
        </authorList>
    </citation>
    <scope>NUCLEOTIDE SEQUENCE [LARGE SCALE GENOMIC DNA]</scope>
    <source>
        <strain evidence="2 3">V1-29</strain>
    </source>
</reference>
<feature type="transmembrane region" description="Helical" evidence="1">
    <location>
        <begin position="21"/>
        <end position="44"/>
    </location>
</feature>
<keyword evidence="3" id="KW-1185">Reference proteome</keyword>
<keyword evidence="1" id="KW-0812">Transmembrane</keyword>
<keyword evidence="1" id="KW-0472">Membrane</keyword>